<organism evidence="2">
    <name type="scientific">uncultured Rubrobacteraceae bacterium</name>
    <dbReference type="NCBI Taxonomy" id="349277"/>
    <lineage>
        <taxon>Bacteria</taxon>
        <taxon>Bacillati</taxon>
        <taxon>Actinomycetota</taxon>
        <taxon>Rubrobacteria</taxon>
        <taxon>Rubrobacterales</taxon>
        <taxon>Rubrobacteraceae</taxon>
        <taxon>environmental samples</taxon>
    </lineage>
</organism>
<evidence type="ECO:0000256" key="1">
    <source>
        <dbReference type="SAM" id="MobiDB-lite"/>
    </source>
</evidence>
<feature type="region of interest" description="Disordered" evidence="1">
    <location>
        <begin position="1"/>
        <end position="20"/>
    </location>
</feature>
<feature type="region of interest" description="Disordered" evidence="1">
    <location>
        <begin position="141"/>
        <end position="169"/>
    </location>
</feature>
<feature type="compositionally biased region" description="Basic residues" evidence="1">
    <location>
        <begin position="1"/>
        <end position="15"/>
    </location>
</feature>
<evidence type="ECO:0000313" key="2">
    <source>
        <dbReference type="EMBL" id="CAA9471146.1"/>
    </source>
</evidence>
<feature type="region of interest" description="Disordered" evidence="1">
    <location>
        <begin position="32"/>
        <end position="51"/>
    </location>
</feature>
<dbReference type="AlphaFoldDB" id="A0A6J4RF96"/>
<name>A0A6J4RF96_9ACTN</name>
<feature type="region of interest" description="Disordered" evidence="1">
    <location>
        <begin position="72"/>
        <end position="113"/>
    </location>
</feature>
<proteinExistence type="predicted"/>
<gene>
    <name evidence="2" type="ORF">AVDCRST_MAG02-3734</name>
</gene>
<feature type="compositionally biased region" description="Basic and acidic residues" evidence="1">
    <location>
        <begin position="101"/>
        <end position="113"/>
    </location>
</feature>
<dbReference type="EMBL" id="CADCVH010000105">
    <property type="protein sequence ID" value="CAA9471146.1"/>
    <property type="molecule type" value="Genomic_DNA"/>
</dbReference>
<protein>
    <submittedName>
        <fullName evidence="2">Uncharacterized protein</fullName>
    </submittedName>
</protein>
<feature type="non-terminal residue" evidence="2">
    <location>
        <position position="1"/>
    </location>
</feature>
<sequence>GARRRGWARALRSRPRRADGAPVRLYARDRLEAARGPGRRLAERARPRAPRVAPGRDLRRLGHLADGLRRRARPGDTSRLQGGTGLALPLWRGDGATGLRDGSHPAHRPEVPARPRPRRLLRRLRPLPAALPLLYVAPHGRRSPLARPRPAHPGYRPNLPAVPRPTGPHLLPLRRRDAPLDRGHGLASLAYPL</sequence>
<reference evidence="2" key="1">
    <citation type="submission" date="2020-02" db="EMBL/GenBank/DDBJ databases">
        <authorList>
            <person name="Meier V. D."/>
        </authorList>
    </citation>
    <scope>NUCLEOTIDE SEQUENCE</scope>
    <source>
        <strain evidence="2">AVDCRST_MAG02</strain>
    </source>
</reference>
<accession>A0A6J4RF96</accession>
<feature type="non-terminal residue" evidence="2">
    <location>
        <position position="193"/>
    </location>
</feature>